<dbReference type="GO" id="GO:0019264">
    <property type="term" value="P:glycine biosynthetic process from serine"/>
    <property type="evidence" value="ECO:0007669"/>
    <property type="project" value="UniProtKB-UniRule"/>
</dbReference>
<dbReference type="EMBL" id="JACQCQ010000012">
    <property type="protein sequence ID" value="MBI3627747.1"/>
    <property type="molecule type" value="Genomic_DNA"/>
</dbReference>
<comment type="subcellular location">
    <subcellularLocation>
        <location evidence="3">Cytoplasm</location>
    </subcellularLocation>
</comment>
<comment type="similarity">
    <text evidence="3">Belongs to the SHMT family.</text>
</comment>
<dbReference type="AlphaFoldDB" id="A0A9D6LS61"/>
<evidence type="ECO:0000313" key="6">
    <source>
        <dbReference type="EMBL" id="MBI3627747.1"/>
    </source>
</evidence>
<dbReference type="EC" id="2.1.2.1" evidence="3"/>
<proteinExistence type="inferred from homology"/>
<protein>
    <recommendedName>
        <fullName evidence="3">Serine hydroxymethyltransferase</fullName>
        <shortName evidence="3">SHMT</shortName>
        <shortName evidence="3">Serine methylase</shortName>
        <ecNumber evidence="3">2.1.2.1</ecNumber>
    </recommendedName>
</protein>
<feature type="binding site" evidence="3">
    <location>
        <begin position="120"/>
        <end position="122"/>
    </location>
    <ligand>
        <name>(6S)-5,6,7,8-tetrahydrofolate</name>
        <dbReference type="ChEBI" id="CHEBI:57453"/>
    </ligand>
</feature>
<comment type="pathway">
    <text evidence="3">Amino-acid biosynthesis; glycine biosynthesis; glycine from L-serine: step 1/1.</text>
</comment>
<dbReference type="InterPro" id="IPR049943">
    <property type="entry name" value="Ser_HO-MeTrfase-like"/>
</dbReference>
<comment type="cofactor">
    <cofactor evidence="1 3 4">
        <name>pyridoxal 5'-phosphate</name>
        <dbReference type="ChEBI" id="CHEBI:597326"/>
    </cofactor>
</comment>
<evidence type="ECO:0000259" key="5">
    <source>
        <dbReference type="Pfam" id="PF00464"/>
    </source>
</evidence>
<dbReference type="InterPro" id="IPR015421">
    <property type="entry name" value="PyrdxlP-dep_Trfase_major"/>
</dbReference>
<feature type="modified residue" description="N6-(pyridoxal phosphate)lysine" evidence="3 4">
    <location>
        <position position="225"/>
    </location>
</feature>
<dbReference type="GO" id="GO:0004372">
    <property type="term" value="F:glycine hydroxymethyltransferase activity"/>
    <property type="evidence" value="ECO:0007669"/>
    <property type="project" value="UniProtKB-UniRule"/>
</dbReference>
<keyword evidence="3" id="KW-0028">Amino-acid biosynthesis</keyword>
<feature type="domain" description="Serine hydroxymethyltransferase-like" evidence="5">
    <location>
        <begin position="2"/>
        <end position="378"/>
    </location>
</feature>
<reference evidence="6" key="1">
    <citation type="submission" date="2020-07" db="EMBL/GenBank/DDBJ databases">
        <title>Huge and variable diversity of episymbiotic CPR bacteria and DPANN archaea in groundwater ecosystems.</title>
        <authorList>
            <person name="He C.Y."/>
            <person name="Keren R."/>
            <person name="Whittaker M."/>
            <person name="Farag I.F."/>
            <person name="Doudna J."/>
            <person name="Cate J.H.D."/>
            <person name="Banfield J.F."/>
        </authorList>
    </citation>
    <scope>NUCLEOTIDE SEQUENCE</scope>
    <source>
        <strain evidence="6">NC_groundwater_972_Pr1_S-0.2um_49_27</strain>
    </source>
</reference>
<keyword evidence="3" id="KW-0808">Transferase</keyword>
<evidence type="ECO:0000256" key="3">
    <source>
        <dbReference type="HAMAP-Rule" id="MF_00051"/>
    </source>
</evidence>
<dbReference type="Pfam" id="PF00464">
    <property type="entry name" value="SHMT"/>
    <property type="match status" value="1"/>
</dbReference>
<comment type="caution">
    <text evidence="3">Lacks conserved residue(s) required for the propagation of feature annotation.</text>
</comment>
<dbReference type="InterPro" id="IPR015424">
    <property type="entry name" value="PyrdxlP-dep_Trfase"/>
</dbReference>
<comment type="catalytic activity">
    <reaction evidence="3">
        <text>(6R)-5,10-methylene-5,6,7,8-tetrahydrofolate + glycine + H2O = (6S)-5,6,7,8-tetrahydrofolate + L-serine</text>
        <dbReference type="Rhea" id="RHEA:15481"/>
        <dbReference type="ChEBI" id="CHEBI:15377"/>
        <dbReference type="ChEBI" id="CHEBI:15636"/>
        <dbReference type="ChEBI" id="CHEBI:33384"/>
        <dbReference type="ChEBI" id="CHEBI:57305"/>
        <dbReference type="ChEBI" id="CHEBI:57453"/>
        <dbReference type="EC" id="2.1.2.1"/>
    </reaction>
</comment>
<accession>A0A9D6LS61</accession>
<dbReference type="GO" id="GO:0035999">
    <property type="term" value="P:tetrahydrofolate interconversion"/>
    <property type="evidence" value="ECO:0007669"/>
    <property type="project" value="UniProtKB-UniRule"/>
</dbReference>
<comment type="pathway">
    <text evidence="3">One-carbon metabolism; tetrahydrofolate interconversion.</text>
</comment>
<keyword evidence="3" id="KW-0963">Cytoplasm</keyword>
<sequence length="404" mass="44166">MKHDKELEKLIAAEKYRQATTIDLIPSENLAPLAVREIVSSVLMNKYSEGYPGRRYYPGNAIIDQIELLAQNRAKKLFKLRGAWHVNVQPYSGSPANMAVYLGLLNFGDTILGMQLSAGGHLTHGHKVNFSGMAYKSVSYGVDSKTDLLDYNEILKIARRVKPKIIISGLTAYPRTIDFKKFGEIAADVRALHLADISHIAGLVAAGLHVSPFPYADVVTMTTHKILRGPRGAVIFAKSNLAEKINRAVFPGIQGGPHDNTTAAIAYTLKAAAEPRYKVYAKKVVANANVLAHALKKEGFSLVTGGTDNHLLLIDLSPLGMTGKDAETRLEKSSIIANRNTVPGDEKAFNPSGIRMGTPAVTTRGMGVRDMRQVAEWIRRAVIDKENPASISREIKSFLKKFPV</sequence>
<dbReference type="PANTHER" id="PTHR11680">
    <property type="entry name" value="SERINE HYDROXYMETHYLTRANSFERASE"/>
    <property type="match status" value="1"/>
</dbReference>
<dbReference type="InterPro" id="IPR039429">
    <property type="entry name" value="SHMT-like_dom"/>
</dbReference>
<evidence type="ECO:0000313" key="7">
    <source>
        <dbReference type="Proteomes" id="UP000808388"/>
    </source>
</evidence>
<organism evidence="6 7">
    <name type="scientific">Candidatus Sungiibacteriota bacterium</name>
    <dbReference type="NCBI Taxonomy" id="2750080"/>
    <lineage>
        <taxon>Bacteria</taxon>
        <taxon>Candidatus Sungiibacteriota</taxon>
    </lineage>
</organism>
<keyword evidence="3" id="KW-0554">One-carbon metabolism</keyword>
<dbReference type="GO" id="GO:0030170">
    <property type="term" value="F:pyridoxal phosphate binding"/>
    <property type="evidence" value="ECO:0007669"/>
    <property type="project" value="UniProtKB-UniRule"/>
</dbReference>
<gene>
    <name evidence="3" type="primary">glyA</name>
    <name evidence="6" type="ORF">HY220_03340</name>
</gene>
<dbReference type="GO" id="GO:0005737">
    <property type="term" value="C:cytoplasm"/>
    <property type="evidence" value="ECO:0007669"/>
    <property type="project" value="UniProtKB-SubCell"/>
</dbReference>
<dbReference type="Proteomes" id="UP000808388">
    <property type="component" value="Unassembled WGS sequence"/>
</dbReference>
<evidence type="ECO:0000256" key="4">
    <source>
        <dbReference type="PIRSR" id="PIRSR000412-50"/>
    </source>
</evidence>
<dbReference type="InterPro" id="IPR001085">
    <property type="entry name" value="Ser_HO-MeTrfase"/>
</dbReference>
<dbReference type="HAMAP" id="MF_00051">
    <property type="entry name" value="SHMT"/>
    <property type="match status" value="1"/>
</dbReference>
<comment type="function">
    <text evidence="3">Catalyzes the reversible interconversion of serine and glycine with tetrahydrofolate (THF) serving as the one-carbon carrier. This reaction serves as the major source of one-carbon groups required for the biosynthesis of purines, thymidylate, methionine, and other important biomolecules. Also exhibits THF-independent aldolase activity toward beta-hydroxyamino acids, producing glycine and aldehydes, via a retro-aldol mechanism.</text>
</comment>
<comment type="subunit">
    <text evidence="3">Homodimer.</text>
</comment>
<keyword evidence="2 3" id="KW-0663">Pyridoxal phosphate</keyword>
<dbReference type="Gene3D" id="3.90.1150.10">
    <property type="entry name" value="Aspartate Aminotransferase, domain 1"/>
    <property type="match status" value="1"/>
</dbReference>
<dbReference type="SUPFAM" id="SSF53383">
    <property type="entry name" value="PLP-dependent transferases"/>
    <property type="match status" value="1"/>
</dbReference>
<feature type="binding site" evidence="3">
    <location>
        <position position="116"/>
    </location>
    <ligand>
        <name>(6S)-5,6,7,8-tetrahydrofolate</name>
        <dbReference type="ChEBI" id="CHEBI:57453"/>
    </ligand>
</feature>
<evidence type="ECO:0000256" key="2">
    <source>
        <dbReference type="ARBA" id="ARBA00022898"/>
    </source>
</evidence>
<dbReference type="PANTHER" id="PTHR11680:SF35">
    <property type="entry name" value="SERINE HYDROXYMETHYLTRANSFERASE 1"/>
    <property type="match status" value="1"/>
</dbReference>
<dbReference type="InterPro" id="IPR015422">
    <property type="entry name" value="PyrdxlP-dep_Trfase_small"/>
</dbReference>
<dbReference type="NCBIfam" id="NF000586">
    <property type="entry name" value="PRK00011.1"/>
    <property type="match status" value="1"/>
</dbReference>
<dbReference type="CDD" id="cd00378">
    <property type="entry name" value="SHMT"/>
    <property type="match status" value="1"/>
</dbReference>
<dbReference type="PIRSF" id="PIRSF000412">
    <property type="entry name" value="SHMT"/>
    <property type="match status" value="1"/>
</dbReference>
<dbReference type="Gene3D" id="3.40.640.10">
    <property type="entry name" value="Type I PLP-dependent aspartate aminotransferase-like (Major domain)"/>
    <property type="match status" value="1"/>
</dbReference>
<evidence type="ECO:0000256" key="1">
    <source>
        <dbReference type="ARBA" id="ARBA00001933"/>
    </source>
</evidence>
<feature type="site" description="Plays an important role in substrate specificity" evidence="3">
    <location>
        <position position="224"/>
    </location>
</feature>
<name>A0A9D6LS61_9BACT</name>
<comment type="caution">
    <text evidence="6">The sequence shown here is derived from an EMBL/GenBank/DDBJ whole genome shotgun (WGS) entry which is preliminary data.</text>
</comment>